<sequence length="297" mass="31899">MTALRPRARSGSGRPRPSFAAVASPGRAAGAVLVHLVLAVLALLFLLPLLWMLFASVDGEATLRAGAPSAFTLDNFRAILTPEIVYRPLWNSVLTCGGAALITAFCSMLAAYPLSRYTLRFKRPFLYTVLFATGLPITAIMVPVYGLFVNAGLLNSLWATTLFLAASTLPFGIWLTKNFIDGIPIALEEAAWVDGASTWQSIRYLVAPLLAPGLAVVGIFTLVSTWGNFFVPFILLTSPDKMPAAVRVFTFFGQYGSVRYGELAAYSLLYTLPVVALYLAVSRAMGGRFTLGGAMKG</sequence>
<protein>
    <submittedName>
        <fullName evidence="9">Multiple sugar transport system permease protein</fullName>
    </submittedName>
</protein>
<evidence type="ECO:0000256" key="3">
    <source>
        <dbReference type="ARBA" id="ARBA00022475"/>
    </source>
</evidence>
<comment type="subcellular location">
    <subcellularLocation>
        <location evidence="1 7">Cell membrane</location>
        <topology evidence="1 7">Multi-pass membrane protein</topology>
    </subcellularLocation>
</comment>
<dbReference type="PANTHER" id="PTHR32243">
    <property type="entry name" value="MALTOSE TRANSPORT SYSTEM PERMEASE-RELATED"/>
    <property type="match status" value="1"/>
</dbReference>
<keyword evidence="5 7" id="KW-1133">Transmembrane helix</keyword>
<dbReference type="InterPro" id="IPR050901">
    <property type="entry name" value="BP-dep_ABC_trans_perm"/>
</dbReference>
<feature type="transmembrane region" description="Helical" evidence="7">
    <location>
        <begin position="124"/>
        <end position="145"/>
    </location>
</feature>
<evidence type="ECO:0000256" key="4">
    <source>
        <dbReference type="ARBA" id="ARBA00022692"/>
    </source>
</evidence>
<feature type="transmembrane region" description="Helical" evidence="7">
    <location>
        <begin position="263"/>
        <end position="281"/>
    </location>
</feature>
<dbReference type="AlphaFoldDB" id="A0A1M6R1W8"/>
<dbReference type="OrthoDB" id="7314804at2"/>
<keyword evidence="6 7" id="KW-0472">Membrane</keyword>
<reference evidence="9 10" key="1">
    <citation type="submission" date="2016-11" db="EMBL/GenBank/DDBJ databases">
        <authorList>
            <person name="Jaros S."/>
            <person name="Januszkiewicz K."/>
            <person name="Wedrychowicz H."/>
        </authorList>
    </citation>
    <scope>NUCLEOTIDE SEQUENCE [LARGE SCALE GENOMIC DNA]</scope>
    <source>
        <strain evidence="9 10">CGMCC 4.5723</strain>
    </source>
</reference>
<dbReference type="EMBL" id="FQZK01000016">
    <property type="protein sequence ID" value="SHK26479.1"/>
    <property type="molecule type" value="Genomic_DNA"/>
</dbReference>
<feature type="domain" description="ABC transmembrane type-1" evidence="8">
    <location>
        <begin position="89"/>
        <end position="281"/>
    </location>
</feature>
<dbReference type="GO" id="GO:0055085">
    <property type="term" value="P:transmembrane transport"/>
    <property type="evidence" value="ECO:0007669"/>
    <property type="project" value="InterPro"/>
</dbReference>
<feature type="transmembrane region" description="Helical" evidence="7">
    <location>
        <begin position="89"/>
        <end position="112"/>
    </location>
</feature>
<proteinExistence type="inferred from homology"/>
<evidence type="ECO:0000256" key="2">
    <source>
        <dbReference type="ARBA" id="ARBA00022448"/>
    </source>
</evidence>
<name>A0A1M6R1W8_9ACTN</name>
<comment type="similarity">
    <text evidence="7">Belongs to the binding-protein-dependent transport system permease family.</text>
</comment>
<feature type="transmembrane region" description="Helical" evidence="7">
    <location>
        <begin position="209"/>
        <end position="235"/>
    </location>
</feature>
<accession>A0A1M6R1W8</accession>
<dbReference type="InterPro" id="IPR035906">
    <property type="entry name" value="MetI-like_sf"/>
</dbReference>
<dbReference type="GO" id="GO:0005886">
    <property type="term" value="C:plasma membrane"/>
    <property type="evidence" value="ECO:0007669"/>
    <property type="project" value="UniProtKB-SubCell"/>
</dbReference>
<feature type="transmembrane region" description="Helical" evidence="7">
    <location>
        <begin position="32"/>
        <end position="54"/>
    </location>
</feature>
<dbReference type="Proteomes" id="UP000184452">
    <property type="component" value="Unassembled WGS sequence"/>
</dbReference>
<gene>
    <name evidence="9" type="ORF">SAMN05421803_116117</name>
</gene>
<evidence type="ECO:0000313" key="9">
    <source>
        <dbReference type="EMBL" id="SHK26479.1"/>
    </source>
</evidence>
<evidence type="ECO:0000256" key="7">
    <source>
        <dbReference type="RuleBase" id="RU363032"/>
    </source>
</evidence>
<dbReference type="Pfam" id="PF00528">
    <property type="entry name" value="BPD_transp_1"/>
    <property type="match status" value="1"/>
</dbReference>
<keyword evidence="2 7" id="KW-0813">Transport</keyword>
<evidence type="ECO:0000313" key="10">
    <source>
        <dbReference type="Proteomes" id="UP000184452"/>
    </source>
</evidence>
<dbReference type="PANTHER" id="PTHR32243:SF18">
    <property type="entry name" value="INNER MEMBRANE ABC TRANSPORTER PERMEASE PROTEIN YCJP"/>
    <property type="match status" value="1"/>
</dbReference>
<dbReference type="RefSeq" id="WP_084737668.1">
    <property type="nucleotide sequence ID" value="NZ_FQZK01000016.1"/>
</dbReference>
<evidence type="ECO:0000256" key="1">
    <source>
        <dbReference type="ARBA" id="ARBA00004651"/>
    </source>
</evidence>
<evidence type="ECO:0000256" key="5">
    <source>
        <dbReference type="ARBA" id="ARBA00022989"/>
    </source>
</evidence>
<keyword evidence="4 7" id="KW-0812">Transmembrane</keyword>
<keyword evidence="10" id="KW-1185">Reference proteome</keyword>
<evidence type="ECO:0000256" key="6">
    <source>
        <dbReference type="ARBA" id="ARBA00023136"/>
    </source>
</evidence>
<dbReference type="PROSITE" id="PS50928">
    <property type="entry name" value="ABC_TM1"/>
    <property type="match status" value="1"/>
</dbReference>
<dbReference type="InterPro" id="IPR000515">
    <property type="entry name" value="MetI-like"/>
</dbReference>
<dbReference type="STRING" id="758803.SAMN05421803_116117"/>
<dbReference type="Gene3D" id="1.10.3720.10">
    <property type="entry name" value="MetI-like"/>
    <property type="match status" value="1"/>
</dbReference>
<evidence type="ECO:0000259" key="8">
    <source>
        <dbReference type="PROSITE" id="PS50928"/>
    </source>
</evidence>
<keyword evidence="9" id="KW-0762">Sugar transport</keyword>
<dbReference type="CDD" id="cd06261">
    <property type="entry name" value="TM_PBP2"/>
    <property type="match status" value="1"/>
</dbReference>
<organism evidence="9 10">
    <name type="scientific">Nocardiopsis flavescens</name>
    <dbReference type="NCBI Taxonomy" id="758803"/>
    <lineage>
        <taxon>Bacteria</taxon>
        <taxon>Bacillati</taxon>
        <taxon>Actinomycetota</taxon>
        <taxon>Actinomycetes</taxon>
        <taxon>Streptosporangiales</taxon>
        <taxon>Nocardiopsidaceae</taxon>
        <taxon>Nocardiopsis</taxon>
    </lineage>
</organism>
<keyword evidence="3" id="KW-1003">Cell membrane</keyword>
<dbReference type="SUPFAM" id="SSF161098">
    <property type="entry name" value="MetI-like"/>
    <property type="match status" value="1"/>
</dbReference>
<feature type="transmembrane region" description="Helical" evidence="7">
    <location>
        <begin position="157"/>
        <end position="175"/>
    </location>
</feature>